<dbReference type="AlphaFoldDB" id="A0A0N5ACS1"/>
<organism evidence="1 2">
    <name type="scientific">Syphacia muris</name>
    <dbReference type="NCBI Taxonomy" id="451379"/>
    <lineage>
        <taxon>Eukaryota</taxon>
        <taxon>Metazoa</taxon>
        <taxon>Ecdysozoa</taxon>
        <taxon>Nematoda</taxon>
        <taxon>Chromadorea</taxon>
        <taxon>Rhabditida</taxon>
        <taxon>Spirurina</taxon>
        <taxon>Oxyuridomorpha</taxon>
        <taxon>Oxyuroidea</taxon>
        <taxon>Oxyuridae</taxon>
        <taxon>Syphacia</taxon>
    </lineage>
</organism>
<evidence type="ECO:0000313" key="2">
    <source>
        <dbReference type="WBParaSite" id="SMUV_0000195101-mRNA-1"/>
    </source>
</evidence>
<keyword evidence="1" id="KW-1185">Reference proteome</keyword>
<evidence type="ECO:0000313" key="1">
    <source>
        <dbReference type="Proteomes" id="UP000046393"/>
    </source>
</evidence>
<protein>
    <submittedName>
        <fullName evidence="2">DUF1758 domain-containing protein</fullName>
    </submittedName>
</protein>
<proteinExistence type="predicted"/>
<dbReference type="Proteomes" id="UP000046393">
    <property type="component" value="Unplaced"/>
</dbReference>
<reference evidence="2" key="1">
    <citation type="submission" date="2017-02" db="UniProtKB">
        <authorList>
            <consortium name="WormBaseParasite"/>
        </authorList>
    </citation>
    <scope>IDENTIFICATION</scope>
</reference>
<dbReference type="STRING" id="451379.A0A0N5ACS1"/>
<accession>A0A0N5ACS1</accession>
<name>A0A0N5ACS1_9BILA</name>
<dbReference type="WBParaSite" id="SMUV_0000195101-mRNA-1">
    <property type="protein sequence ID" value="SMUV_0000195101-mRNA-1"/>
    <property type="gene ID" value="SMUV_0000195101"/>
</dbReference>
<sequence length="261" mass="29890">MEMQIPNREQPLSVSAKTKLYNPVDQDVFAEVTVFADCGSSRSYIDELLARKLRLRLGEKVRGGVIRFGSGISEEFNYGPRIVTVETKRRKVTILVRALEGLSENPPRIIASLRGEVDLRARWHSSKPGLIVGVDNLSHFNLHMIQVAEDQCKIISSLESVTFYMEPASAYLGKSICYCGIETDVPSMKQFWELEHLGITDLDSKKEDKLVYEVFQSIVTRDRSGRYIVGWPWRWEKKLPLSTTTGMCYKQLQSLLRLRER</sequence>